<name>A0A4T2CBW6_9MICO</name>
<feature type="domain" description="GFO/IDH/MocA-like oxidoreductase" evidence="5">
    <location>
        <begin position="146"/>
        <end position="264"/>
    </location>
</feature>
<dbReference type="Gene3D" id="3.40.50.720">
    <property type="entry name" value="NAD(P)-binding Rossmann-like Domain"/>
    <property type="match status" value="1"/>
</dbReference>
<evidence type="ECO:0000256" key="1">
    <source>
        <dbReference type="ARBA" id="ARBA00010928"/>
    </source>
</evidence>
<dbReference type="AlphaFoldDB" id="A0A4T2CBW6"/>
<dbReference type="InterPro" id="IPR055170">
    <property type="entry name" value="GFO_IDH_MocA-like_dom"/>
</dbReference>
<dbReference type="EMBL" id="QYRT01000005">
    <property type="protein sequence ID" value="TIH39948.1"/>
    <property type="molecule type" value="Genomic_DNA"/>
</dbReference>
<dbReference type="PANTHER" id="PTHR43708:SF5">
    <property type="entry name" value="CONSERVED EXPRESSED OXIDOREDUCTASE (EUROFUNG)-RELATED"/>
    <property type="match status" value="1"/>
</dbReference>
<evidence type="ECO:0000259" key="5">
    <source>
        <dbReference type="Pfam" id="PF22725"/>
    </source>
</evidence>
<dbReference type="OrthoDB" id="256869at2"/>
<feature type="domain" description="Gfo/Idh/MocA-like oxidoreductase N-terminal" evidence="4">
    <location>
        <begin position="17"/>
        <end position="136"/>
    </location>
</feature>
<proteinExistence type="inferred from homology"/>
<dbReference type="InterPro" id="IPR000683">
    <property type="entry name" value="Gfo/Idh/MocA-like_OxRdtase_N"/>
</dbReference>
<comment type="caution">
    <text evidence="6">The sequence shown here is derived from an EMBL/GenBank/DDBJ whole genome shotgun (WGS) entry which is preliminary data.</text>
</comment>
<dbReference type="PANTHER" id="PTHR43708">
    <property type="entry name" value="CONSERVED EXPRESSED OXIDOREDUCTASE (EUROFUNG)"/>
    <property type="match status" value="1"/>
</dbReference>
<dbReference type="SUPFAM" id="SSF55347">
    <property type="entry name" value="Glyceraldehyde-3-phosphate dehydrogenase-like, C-terminal domain"/>
    <property type="match status" value="1"/>
</dbReference>
<dbReference type="Pfam" id="PF22725">
    <property type="entry name" value="GFO_IDH_MocA_C3"/>
    <property type="match status" value="1"/>
</dbReference>
<evidence type="ECO:0000256" key="3">
    <source>
        <dbReference type="ARBA" id="ARBA00023027"/>
    </source>
</evidence>
<dbReference type="InterPro" id="IPR036291">
    <property type="entry name" value="NAD(P)-bd_dom_sf"/>
</dbReference>
<evidence type="ECO:0000313" key="6">
    <source>
        <dbReference type="EMBL" id="TIH39948.1"/>
    </source>
</evidence>
<dbReference type="RefSeq" id="WP_136640942.1">
    <property type="nucleotide sequence ID" value="NZ_QYRT01000005.1"/>
</dbReference>
<dbReference type="SUPFAM" id="SSF51735">
    <property type="entry name" value="NAD(P)-binding Rossmann-fold domains"/>
    <property type="match status" value="1"/>
</dbReference>
<evidence type="ECO:0000313" key="7">
    <source>
        <dbReference type="Proteomes" id="UP000306192"/>
    </source>
</evidence>
<organism evidence="6 7">
    <name type="scientific">Subtercola vilae</name>
    <dbReference type="NCBI Taxonomy" id="2056433"/>
    <lineage>
        <taxon>Bacteria</taxon>
        <taxon>Bacillati</taxon>
        <taxon>Actinomycetota</taxon>
        <taxon>Actinomycetes</taxon>
        <taxon>Micrococcales</taxon>
        <taxon>Microbacteriaceae</taxon>
        <taxon>Subtercola</taxon>
    </lineage>
</organism>
<gene>
    <name evidence="6" type="ORF">D4765_04115</name>
</gene>
<dbReference type="Pfam" id="PF01408">
    <property type="entry name" value="GFO_IDH_MocA"/>
    <property type="match status" value="1"/>
</dbReference>
<reference evidence="6 7" key="1">
    <citation type="journal article" date="2019" name="Microorganisms">
        <title>Systematic Affiliation and Genome Analysis of Subtercola vilae DB165(T) with Particular Emphasis on Cold Adaptation of an Isolate from a High-Altitude Cold Volcano Lake.</title>
        <authorList>
            <person name="Villalobos A.S."/>
            <person name="Wiese J."/>
            <person name="Imhoff J.F."/>
            <person name="Dorador C."/>
            <person name="Keller A."/>
            <person name="Hentschel U."/>
        </authorList>
    </citation>
    <scope>NUCLEOTIDE SEQUENCE [LARGE SCALE GENOMIC DNA]</scope>
    <source>
        <strain evidence="6 7">DB165</strain>
    </source>
</reference>
<sequence>MTTVSGARSPHLLTEPIRTAVIGFGLSGRVFHSPFVAADPRFALSAIVTGNAERVAEAGVLHPSARVLRNTDELFDHADEYDLVVIGSPPVTHYPLALTALEAGLAVVVDKPFAANSSQGAHLVARAAELGQALTVFQNRRWDADYLTLAKLLGAGELGDVYRFESRFEWWRPQGGKAWKNEATVSEGGGILFDLGTHLIDQALQLFGPIDEVYSEVRTRRAGGSADDDAFVALRHTSGVQSQLWMNGLAAQKGARFHVLGSRSAFTKWGLDGQEAALKGGMLPTDAAYGIEPESAWAEVGVDGDTRRVPLERGDYSAFYSQLGDALTTGSALPVDAADSQEVLEIIEQSHAGRA</sequence>
<comment type="similarity">
    <text evidence="1">Belongs to the Gfo/Idh/MocA family.</text>
</comment>
<dbReference type="GO" id="GO:0000166">
    <property type="term" value="F:nucleotide binding"/>
    <property type="evidence" value="ECO:0007669"/>
    <property type="project" value="InterPro"/>
</dbReference>
<keyword evidence="3" id="KW-0520">NAD</keyword>
<evidence type="ECO:0000256" key="2">
    <source>
        <dbReference type="ARBA" id="ARBA00023002"/>
    </source>
</evidence>
<dbReference type="Gene3D" id="3.30.360.10">
    <property type="entry name" value="Dihydrodipicolinate Reductase, domain 2"/>
    <property type="match status" value="1"/>
</dbReference>
<dbReference type="InterPro" id="IPR051317">
    <property type="entry name" value="Gfo/Idh/MocA_oxidoreduct"/>
</dbReference>
<keyword evidence="2" id="KW-0560">Oxidoreductase</keyword>
<accession>A0A4T2CBW6</accession>
<dbReference type="GO" id="GO:0016491">
    <property type="term" value="F:oxidoreductase activity"/>
    <property type="evidence" value="ECO:0007669"/>
    <property type="project" value="UniProtKB-KW"/>
</dbReference>
<evidence type="ECO:0000259" key="4">
    <source>
        <dbReference type="Pfam" id="PF01408"/>
    </source>
</evidence>
<protein>
    <submittedName>
        <fullName evidence="6">Oxidoreductase</fullName>
    </submittedName>
</protein>
<keyword evidence="7" id="KW-1185">Reference proteome</keyword>
<dbReference type="Proteomes" id="UP000306192">
    <property type="component" value="Unassembled WGS sequence"/>
</dbReference>